<name>A0A9Q0RNK9_BLOTA</name>
<evidence type="ECO:0000256" key="2">
    <source>
        <dbReference type="ARBA" id="ARBA00022448"/>
    </source>
</evidence>
<evidence type="ECO:0000256" key="12">
    <source>
        <dbReference type="SAM" id="Phobius"/>
    </source>
</evidence>
<dbReference type="Pfam" id="PF00520">
    <property type="entry name" value="Ion_trans"/>
    <property type="match status" value="1"/>
</dbReference>
<proteinExistence type="predicted"/>
<dbReference type="PANTHER" id="PTHR47735">
    <property type="entry name" value="POTASSIUM VOLTAGE-GATED CHANNEL SUBFAMILY KQT MEMBER 4"/>
    <property type="match status" value="1"/>
</dbReference>
<dbReference type="EMBL" id="JAPWDV010000002">
    <property type="protein sequence ID" value="KAJ6220645.1"/>
    <property type="molecule type" value="Genomic_DNA"/>
</dbReference>
<organism evidence="15 16">
    <name type="scientific">Blomia tropicalis</name>
    <name type="common">Mite</name>
    <dbReference type="NCBI Taxonomy" id="40697"/>
    <lineage>
        <taxon>Eukaryota</taxon>
        <taxon>Metazoa</taxon>
        <taxon>Ecdysozoa</taxon>
        <taxon>Arthropoda</taxon>
        <taxon>Chelicerata</taxon>
        <taxon>Arachnida</taxon>
        <taxon>Acari</taxon>
        <taxon>Acariformes</taxon>
        <taxon>Sarcoptiformes</taxon>
        <taxon>Astigmata</taxon>
        <taxon>Glycyphagoidea</taxon>
        <taxon>Echimyopodidae</taxon>
        <taxon>Blomia</taxon>
    </lineage>
</organism>
<dbReference type="AlphaFoldDB" id="A0A9Q0RNK9"/>
<reference evidence="15" key="1">
    <citation type="submission" date="2022-12" db="EMBL/GenBank/DDBJ databases">
        <title>Genome assemblies of Blomia tropicalis.</title>
        <authorList>
            <person name="Cui Y."/>
        </authorList>
    </citation>
    <scope>NUCLEOTIDE SEQUENCE</scope>
    <source>
        <tissue evidence="15">Adult mites</tissue>
    </source>
</reference>
<accession>A0A9Q0RNK9</accession>
<keyword evidence="16" id="KW-1185">Reference proteome</keyword>
<keyword evidence="8 12" id="KW-0472">Membrane</keyword>
<feature type="transmembrane region" description="Helical" evidence="12">
    <location>
        <begin position="210"/>
        <end position="235"/>
    </location>
</feature>
<keyword evidence="4 12" id="KW-0812">Transmembrane</keyword>
<dbReference type="InterPro" id="IPR005821">
    <property type="entry name" value="Ion_trans_dom"/>
</dbReference>
<comment type="caution">
    <text evidence="15">The sequence shown here is derived from an EMBL/GenBank/DDBJ whole genome shotgun (WGS) entry which is preliminary data.</text>
</comment>
<feature type="region of interest" description="Disordered" evidence="11">
    <location>
        <begin position="639"/>
        <end position="669"/>
    </location>
</feature>
<evidence type="ECO:0000256" key="11">
    <source>
        <dbReference type="SAM" id="MobiDB-lite"/>
    </source>
</evidence>
<evidence type="ECO:0000256" key="6">
    <source>
        <dbReference type="ARBA" id="ARBA00022989"/>
    </source>
</evidence>
<dbReference type="PRINTS" id="PR00169">
    <property type="entry name" value="KCHANNEL"/>
</dbReference>
<comment type="catalytic activity">
    <reaction evidence="10">
        <text>K(+)(in) = K(+)(out)</text>
        <dbReference type="Rhea" id="RHEA:29463"/>
        <dbReference type="ChEBI" id="CHEBI:29103"/>
    </reaction>
</comment>
<evidence type="ECO:0000259" key="13">
    <source>
        <dbReference type="Pfam" id="PF00520"/>
    </source>
</evidence>
<feature type="transmembrane region" description="Helical" evidence="12">
    <location>
        <begin position="415"/>
        <end position="441"/>
    </location>
</feature>
<evidence type="ECO:0000313" key="15">
    <source>
        <dbReference type="EMBL" id="KAJ6220645.1"/>
    </source>
</evidence>
<evidence type="ECO:0000256" key="7">
    <source>
        <dbReference type="ARBA" id="ARBA00023065"/>
    </source>
</evidence>
<dbReference type="Gene3D" id="1.20.120.350">
    <property type="entry name" value="Voltage-gated potassium channels. Chain C"/>
    <property type="match status" value="1"/>
</dbReference>
<comment type="subcellular location">
    <subcellularLocation>
        <location evidence="1">Cell membrane</location>
        <topology evidence="1">Multi-pass membrane protein</topology>
    </subcellularLocation>
</comment>
<gene>
    <name evidence="15" type="ORF">RDWZM_006457</name>
</gene>
<evidence type="ECO:0000256" key="4">
    <source>
        <dbReference type="ARBA" id="ARBA00022692"/>
    </source>
</evidence>
<evidence type="ECO:0000259" key="14">
    <source>
        <dbReference type="Pfam" id="PF03520"/>
    </source>
</evidence>
<keyword evidence="6 12" id="KW-1133">Transmembrane helix</keyword>
<feature type="compositionally biased region" description="Polar residues" evidence="11">
    <location>
        <begin position="44"/>
        <end position="55"/>
    </location>
</feature>
<evidence type="ECO:0000313" key="16">
    <source>
        <dbReference type="Proteomes" id="UP001142055"/>
    </source>
</evidence>
<evidence type="ECO:0000256" key="8">
    <source>
        <dbReference type="ARBA" id="ARBA00023136"/>
    </source>
</evidence>
<evidence type="ECO:0000256" key="1">
    <source>
        <dbReference type="ARBA" id="ARBA00004651"/>
    </source>
</evidence>
<feature type="transmembrane region" description="Helical" evidence="12">
    <location>
        <begin position="355"/>
        <end position="374"/>
    </location>
</feature>
<dbReference type="PRINTS" id="PR01459">
    <property type="entry name" value="KCNQCHANNEL"/>
</dbReference>
<dbReference type="PANTHER" id="PTHR47735:SF9">
    <property type="entry name" value="POTASSIUM VOLTAGE-GATED CHANNEL SUBFAMILY KQT MEMBER 4-LIKE ISOFORM X1"/>
    <property type="match status" value="1"/>
</dbReference>
<sequence length="669" mass="76869">MDRRLSTSLPNGGPLYDPSTASSSSGNLPVPTPTRHNPRLNISVLPSSGVTNVNPRASLFLPIPESPLDPSAPDQQFSSPMSTKSQPLPIPQQQQQQQAQQQHQQPQQQQQQQRRSIPEGIYINANRPKRSSSIMSFGPNSRRRILALLDEVRKKRELRDRRKSDLNVTYYLDDLMFHDEDGTGSSLNSYRRRKKLYQFLNHPSGAPWAIAYHIGVFIVVFICLILTICATIPQLSVQQRAIAAVYLLEKIVITWFSFEFLARLWCCSCKKQYRGFRGKCRYLCAPSRLIDLLVLILTTVVLVLNPSKTGHEIFVVSAFRGFHRFFQIAQVLTLNRPLKPWKVLASVIYDQREQLFIILYTEFIVLCALSYLAFLVERDKNDNFNSIADAMWWAIVTLSTVGYGDRVPVTWIGKIISTIFTILGVAIFALPAGIIGTGLALKIEEEERHQIRNRKKVAAAILIQRAWRCWKANITYEMVARFFRERGMAIYKQHDYRNCAQKFVALAQFTIAKNKFRELMRPIDMKTVIQSYRDGQTEVLLRSKLLQQSIEELSRRVELGENRVSSLAMRLETRQSTFESRIDSIRQQIEGCSRQLLASQALIELLQPKFPYLPTPTPTEHSSIHDTRTTPISTYHQHHLNHHQHGNHQTNGHRNDTTKNQHHHRRSSI</sequence>
<evidence type="ECO:0000256" key="9">
    <source>
        <dbReference type="ARBA" id="ARBA00023303"/>
    </source>
</evidence>
<keyword evidence="9" id="KW-0407">Ion channel</keyword>
<feature type="transmembrane region" description="Helical" evidence="12">
    <location>
        <begin position="241"/>
        <end position="261"/>
    </location>
</feature>
<feature type="transmembrane region" description="Helical" evidence="12">
    <location>
        <begin position="282"/>
        <end position="304"/>
    </location>
</feature>
<feature type="domain" description="Ion transport" evidence="13">
    <location>
        <begin position="215"/>
        <end position="440"/>
    </location>
</feature>
<feature type="compositionally biased region" description="Polar residues" evidence="11">
    <location>
        <begin position="73"/>
        <end position="85"/>
    </location>
</feature>
<dbReference type="SUPFAM" id="SSF81995">
    <property type="entry name" value="beta-sandwich domain of Sec23/24"/>
    <property type="match status" value="1"/>
</dbReference>
<evidence type="ECO:0000256" key="5">
    <source>
        <dbReference type="ARBA" id="ARBA00022958"/>
    </source>
</evidence>
<dbReference type="GO" id="GO:0008076">
    <property type="term" value="C:voltage-gated potassium channel complex"/>
    <property type="evidence" value="ECO:0007669"/>
    <property type="project" value="TreeGrafter"/>
</dbReference>
<evidence type="ECO:0000256" key="3">
    <source>
        <dbReference type="ARBA" id="ARBA00022475"/>
    </source>
</evidence>
<dbReference type="SUPFAM" id="SSF81324">
    <property type="entry name" value="Voltage-gated potassium channels"/>
    <property type="match status" value="1"/>
</dbReference>
<dbReference type="InterPro" id="IPR003937">
    <property type="entry name" value="K_chnl_volt-dep_KCNQ"/>
</dbReference>
<keyword evidence="2" id="KW-0813">Transport</keyword>
<dbReference type="OMA" id="ANITYEM"/>
<dbReference type="InterPro" id="IPR027359">
    <property type="entry name" value="Volt_channel_dom_sf"/>
</dbReference>
<dbReference type="Proteomes" id="UP001142055">
    <property type="component" value="Chromosome 2"/>
</dbReference>
<dbReference type="Pfam" id="PF03520">
    <property type="entry name" value="KCNQ_channel"/>
    <property type="match status" value="1"/>
</dbReference>
<feature type="compositionally biased region" description="Polar residues" evidence="11">
    <location>
        <begin position="1"/>
        <end position="10"/>
    </location>
</feature>
<feature type="compositionally biased region" description="Low complexity" evidence="11">
    <location>
        <begin position="91"/>
        <end position="113"/>
    </location>
</feature>
<dbReference type="Gene3D" id="1.10.287.70">
    <property type="match status" value="1"/>
</dbReference>
<keyword evidence="3" id="KW-1003">Cell membrane</keyword>
<dbReference type="Gene3D" id="6.10.140.1910">
    <property type="match status" value="1"/>
</dbReference>
<keyword evidence="7" id="KW-0406">Ion transport</keyword>
<evidence type="ECO:0000256" key="10">
    <source>
        <dbReference type="ARBA" id="ARBA00034430"/>
    </source>
</evidence>
<protein>
    <submittedName>
        <fullName evidence="15">Uncharacterized protein</fullName>
    </submittedName>
</protein>
<feature type="region of interest" description="Disordered" evidence="11">
    <location>
        <begin position="1"/>
        <end position="115"/>
    </location>
</feature>
<dbReference type="GO" id="GO:0005249">
    <property type="term" value="F:voltage-gated potassium channel activity"/>
    <property type="evidence" value="ECO:0007669"/>
    <property type="project" value="InterPro"/>
</dbReference>
<dbReference type="InterPro" id="IPR013821">
    <property type="entry name" value="K_chnl_volt-dep_KCNQ_C"/>
</dbReference>
<feature type="compositionally biased region" description="Basic residues" evidence="11">
    <location>
        <begin position="660"/>
        <end position="669"/>
    </location>
</feature>
<keyword evidence="5" id="KW-0630">Potassium</keyword>
<feature type="domain" description="Potassium channel voltage dependent KCNQ C-terminal" evidence="14">
    <location>
        <begin position="504"/>
        <end position="556"/>
    </location>
</feature>